<evidence type="ECO:0000259" key="13">
    <source>
        <dbReference type="Pfam" id="PF00763"/>
    </source>
</evidence>
<keyword evidence="11 12" id="KW-0511">Multifunctional enzyme</keyword>
<dbReference type="PANTHER" id="PTHR48099:SF5">
    <property type="entry name" value="C-1-TETRAHYDROFOLATE SYNTHASE, CYTOPLASMIC"/>
    <property type="match status" value="1"/>
</dbReference>
<dbReference type="GO" id="GO:0006164">
    <property type="term" value="P:purine nucleotide biosynthetic process"/>
    <property type="evidence" value="ECO:0007669"/>
    <property type="project" value="UniProtKB-KW"/>
</dbReference>
<comment type="similarity">
    <text evidence="12">Belongs to the tetrahydrofolate dehydrogenase/cyclohydrolase family.</text>
</comment>
<dbReference type="PANTHER" id="PTHR48099">
    <property type="entry name" value="C-1-TETRAHYDROFOLATE SYNTHASE, CYTOPLASMIC-RELATED"/>
    <property type="match status" value="1"/>
</dbReference>
<dbReference type="InterPro" id="IPR046346">
    <property type="entry name" value="Aminoacid_DH-like_N_sf"/>
</dbReference>
<evidence type="ECO:0000259" key="14">
    <source>
        <dbReference type="Pfam" id="PF02882"/>
    </source>
</evidence>
<evidence type="ECO:0000256" key="12">
    <source>
        <dbReference type="HAMAP-Rule" id="MF_01576"/>
    </source>
</evidence>
<feature type="binding site" evidence="12">
    <location>
        <begin position="174"/>
        <end position="176"/>
    </location>
    <ligand>
        <name>NADP(+)</name>
        <dbReference type="ChEBI" id="CHEBI:58349"/>
    </ligand>
</feature>
<keyword evidence="3 12" id="KW-0554">One-carbon metabolism</keyword>
<feature type="domain" description="Tetrahydrofolate dehydrogenase/cyclohydrolase catalytic" evidence="13">
    <location>
        <begin position="15"/>
        <end position="129"/>
    </location>
</feature>
<comment type="catalytic activity">
    <reaction evidence="12">
        <text>(6R)-5,10-methenyltetrahydrofolate + H2O = (6R)-10-formyltetrahydrofolate + H(+)</text>
        <dbReference type="Rhea" id="RHEA:23700"/>
        <dbReference type="ChEBI" id="CHEBI:15377"/>
        <dbReference type="ChEBI" id="CHEBI:15378"/>
        <dbReference type="ChEBI" id="CHEBI:57455"/>
        <dbReference type="ChEBI" id="CHEBI:195366"/>
        <dbReference type="EC" id="3.5.4.9"/>
    </reaction>
</comment>
<dbReference type="InterPro" id="IPR020630">
    <property type="entry name" value="THF_DH/CycHdrlase_cat_dom"/>
</dbReference>
<dbReference type="EC" id="1.5.1.5" evidence="12"/>
<evidence type="ECO:0000256" key="11">
    <source>
        <dbReference type="ARBA" id="ARBA00023268"/>
    </source>
</evidence>
<dbReference type="HAMAP" id="MF_01576">
    <property type="entry name" value="THF_DHG_CYH"/>
    <property type="match status" value="1"/>
</dbReference>
<dbReference type="InterPro" id="IPR000672">
    <property type="entry name" value="THF_DH/CycHdrlase"/>
</dbReference>
<dbReference type="SUPFAM" id="SSF51735">
    <property type="entry name" value="NAD(P)-binding Rossmann-fold domains"/>
    <property type="match status" value="1"/>
</dbReference>
<comment type="pathway">
    <text evidence="1 12">One-carbon metabolism; tetrahydrofolate interconversion.</text>
</comment>
<dbReference type="Gene3D" id="3.40.50.10860">
    <property type="entry name" value="Leucine Dehydrogenase, chain A, domain 1"/>
    <property type="match status" value="1"/>
</dbReference>
<evidence type="ECO:0000256" key="5">
    <source>
        <dbReference type="ARBA" id="ARBA00022755"/>
    </source>
</evidence>
<comment type="caution">
    <text evidence="12">Lacks conserved residue(s) required for the propagation of feature annotation.</text>
</comment>
<keyword evidence="6 12" id="KW-0378">Hydrolase</keyword>
<dbReference type="EC" id="3.5.4.9" evidence="12"/>
<dbReference type="EMBL" id="JBHUCZ010000010">
    <property type="protein sequence ID" value="MFD1568105.1"/>
    <property type="molecule type" value="Genomic_DNA"/>
</dbReference>
<feature type="domain" description="Tetrahydrofolate dehydrogenase/cyclohydrolase NAD(P)-binding" evidence="14">
    <location>
        <begin position="148"/>
        <end position="297"/>
    </location>
</feature>
<evidence type="ECO:0000256" key="1">
    <source>
        <dbReference type="ARBA" id="ARBA00004777"/>
    </source>
</evidence>
<evidence type="ECO:0000256" key="9">
    <source>
        <dbReference type="ARBA" id="ARBA00023102"/>
    </source>
</evidence>
<organism evidence="15 16">
    <name type="scientific">Halolamina litorea</name>
    <dbReference type="NCBI Taxonomy" id="1515593"/>
    <lineage>
        <taxon>Archaea</taxon>
        <taxon>Methanobacteriati</taxon>
        <taxon>Methanobacteriota</taxon>
        <taxon>Stenosarchaea group</taxon>
        <taxon>Halobacteria</taxon>
        <taxon>Halobacteriales</taxon>
        <taxon>Haloferacaceae</taxon>
    </lineage>
</organism>
<dbReference type="GO" id="GO:0035999">
    <property type="term" value="P:tetrahydrofolate interconversion"/>
    <property type="evidence" value="ECO:0007669"/>
    <property type="project" value="UniProtKB-UniRule"/>
</dbReference>
<evidence type="ECO:0000256" key="3">
    <source>
        <dbReference type="ARBA" id="ARBA00022563"/>
    </source>
</evidence>
<dbReference type="Gene3D" id="3.40.50.720">
    <property type="entry name" value="NAD(P)-binding Rossmann-like Domain"/>
    <property type="match status" value="1"/>
</dbReference>
<dbReference type="Pfam" id="PF02882">
    <property type="entry name" value="THF_DHG_CYH_C"/>
    <property type="match status" value="1"/>
</dbReference>
<keyword evidence="16" id="KW-1185">Reference proteome</keyword>
<evidence type="ECO:0000256" key="4">
    <source>
        <dbReference type="ARBA" id="ARBA00022605"/>
    </source>
</evidence>
<dbReference type="InterPro" id="IPR020631">
    <property type="entry name" value="THF_DH/CycHdrlase_NAD-bd_dom"/>
</dbReference>
<dbReference type="FunFam" id="3.40.50.720:FF:000094">
    <property type="entry name" value="Bifunctional protein FolD"/>
    <property type="match status" value="1"/>
</dbReference>
<dbReference type="Pfam" id="PF00763">
    <property type="entry name" value="THF_DHG_CYH"/>
    <property type="match status" value="1"/>
</dbReference>
<evidence type="ECO:0000256" key="6">
    <source>
        <dbReference type="ARBA" id="ARBA00022801"/>
    </source>
</evidence>
<dbReference type="InterPro" id="IPR036291">
    <property type="entry name" value="NAD(P)-bd_dom_sf"/>
</dbReference>
<evidence type="ECO:0000256" key="10">
    <source>
        <dbReference type="ARBA" id="ARBA00023167"/>
    </source>
</evidence>
<comment type="catalytic activity">
    <reaction evidence="12">
        <text>(6R)-5,10-methylene-5,6,7,8-tetrahydrofolate + NADP(+) = (6R)-5,10-methenyltetrahydrofolate + NADPH</text>
        <dbReference type="Rhea" id="RHEA:22812"/>
        <dbReference type="ChEBI" id="CHEBI:15636"/>
        <dbReference type="ChEBI" id="CHEBI:57455"/>
        <dbReference type="ChEBI" id="CHEBI:57783"/>
        <dbReference type="ChEBI" id="CHEBI:58349"/>
        <dbReference type="EC" id="1.5.1.5"/>
    </reaction>
</comment>
<comment type="subunit">
    <text evidence="2 12">Homodimer.</text>
</comment>
<keyword evidence="9 12" id="KW-0368">Histidine biosynthesis</keyword>
<dbReference type="SUPFAM" id="SSF53223">
    <property type="entry name" value="Aminoacid dehydrogenase-like, N-terminal domain"/>
    <property type="match status" value="1"/>
</dbReference>
<keyword evidence="10 12" id="KW-0486">Methionine biosynthesis</keyword>
<evidence type="ECO:0000313" key="16">
    <source>
        <dbReference type="Proteomes" id="UP001597139"/>
    </source>
</evidence>
<keyword evidence="8 12" id="KW-0560">Oxidoreductase</keyword>
<keyword evidence="5 12" id="KW-0658">Purine biosynthesis</keyword>
<evidence type="ECO:0000313" key="15">
    <source>
        <dbReference type="EMBL" id="MFD1568105.1"/>
    </source>
</evidence>
<dbReference type="GO" id="GO:0004488">
    <property type="term" value="F:methylenetetrahydrofolate dehydrogenase (NADP+) activity"/>
    <property type="evidence" value="ECO:0007669"/>
    <property type="project" value="UniProtKB-UniRule"/>
</dbReference>
<sequence length="307" mass="32038">MNEAIQERSGRADVIDGEAVAAAVRESVAEAVSRLDEVGVTPGLATVLMSDDPASETYVRMKQRDCAEVGIESRHVEIDTDAPASELFATIEELNDDPAIDGILVQRPLTEGVDEPAALRRVDPRKDVDGFHPENVGRLVTGDPRFVPCTPLGVQRLLTEAGVEIPGSDVVVVGRSELVGKPLANLLLNRGDDADATVTVCHSKTDDLAAHVSRADVVVVAAGVPGLVDGEMLSADATVIDVGINAVGEGDDRKLIGDVDYESASEVARAITPVPGGVGPMTRAMLLKNTVTAAANQAAVDIDLGLD</sequence>
<dbReference type="GO" id="GO:0000105">
    <property type="term" value="P:L-histidine biosynthetic process"/>
    <property type="evidence" value="ECO:0007669"/>
    <property type="project" value="UniProtKB-KW"/>
</dbReference>
<evidence type="ECO:0000256" key="7">
    <source>
        <dbReference type="ARBA" id="ARBA00022857"/>
    </source>
</evidence>
<keyword evidence="7 12" id="KW-0521">NADP</keyword>
<reference evidence="15 16" key="1">
    <citation type="journal article" date="2019" name="Int. J. Syst. Evol. Microbiol.">
        <title>The Global Catalogue of Microorganisms (GCM) 10K type strain sequencing project: providing services to taxonomists for standard genome sequencing and annotation.</title>
        <authorList>
            <consortium name="The Broad Institute Genomics Platform"/>
            <consortium name="The Broad Institute Genome Sequencing Center for Infectious Disease"/>
            <person name="Wu L."/>
            <person name="Ma J."/>
        </authorList>
    </citation>
    <scope>NUCLEOTIDE SEQUENCE [LARGE SCALE GENOMIC DNA]</scope>
    <source>
        <strain evidence="15 16">CGMCC 1.12859</strain>
    </source>
</reference>
<dbReference type="PRINTS" id="PR00085">
    <property type="entry name" value="THFDHDRGNASE"/>
</dbReference>
<evidence type="ECO:0000256" key="2">
    <source>
        <dbReference type="ARBA" id="ARBA00011738"/>
    </source>
</evidence>
<protein>
    <recommendedName>
        <fullName evidence="12">Bifunctional protein FolD</fullName>
    </recommendedName>
    <domain>
        <recommendedName>
            <fullName evidence="12">Methylenetetrahydrofolate dehydrogenase</fullName>
            <ecNumber evidence="12">1.5.1.5</ecNumber>
        </recommendedName>
    </domain>
    <domain>
        <recommendedName>
            <fullName evidence="12">Methenyltetrahydrofolate cyclohydrolase</fullName>
            <ecNumber evidence="12">3.5.4.9</ecNumber>
        </recommendedName>
    </domain>
</protein>
<keyword evidence="4 12" id="KW-0028">Amino-acid biosynthesis</keyword>
<comment type="caution">
    <text evidence="15">The sequence shown here is derived from an EMBL/GenBank/DDBJ whole genome shotgun (WGS) entry which is preliminary data.</text>
</comment>
<gene>
    <name evidence="12" type="primary">folD</name>
    <name evidence="15" type="ORF">ACFSAU_11425</name>
</gene>
<feature type="binding site" evidence="12">
    <location>
        <position position="244"/>
    </location>
    <ligand>
        <name>NADP(+)</name>
        <dbReference type="ChEBI" id="CHEBI:58349"/>
    </ligand>
</feature>
<dbReference type="AlphaFoldDB" id="A0ABD6BTH6"/>
<dbReference type="Proteomes" id="UP001597139">
    <property type="component" value="Unassembled WGS sequence"/>
</dbReference>
<name>A0ABD6BTH6_9EURY</name>
<dbReference type="GO" id="GO:0004477">
    <property type="term" value="F:methenyltetrahydrofolate cyclohydrolase activity"/>
    <property type="evidence" value="ECO:0007669"/>
    <property type="project" value="UniProtKB-UniRule"/>
</dbReference>
<dbReference type="FunFam" id="3.40.50.10860:FF:000005">
    <property type="entry name" value="C-1-tetrahydrofolate synthase, cytoplasmic, putative"/>
    <property type="match status" value="1"/>
</dbReference>
<proteinExistence type="inferred from homology"/>
<dbReference type="GO" id="GO:0009086">
    <property type="term" value="P:methionine biosynthetic process"/>
    <property type="evidence" value="ECO:0007669"/>
    <property type="project" value="UniProtKB-KW"/>
</dbReference>
<dbReference type="RefSeq" id="WP_267647915.1">
    <property type="nucleotide sequence ID" value="NZ_JANHGR010000002.1"/>
</dbReference>
<accession>A0ABD6BTH6</accession>
<comment type="function">
    <text evidence="12">Catalyzes the oxidation of 5,10-methylenetetrahydrofolate to 5,10-methenyltetrahydrofolate and then the hydrolysis of 5,10-methenyltetrahydrofolate to 10-formyltetrahydrofolate.</text>
</comment>
<evidence type="ECO:0000256" key="8">
    <source>
        <dbReference type="ARBA" id="ARBA00023002"/>
    </source>
</evidence>
<dbReference type="CDD" id="cd01080">
    <property type="entry name" value="NAD_bind_m-THF_DH_Cyclohyd"/>
    <property type="match status" value="1"/>
</dbReference>